<keyword evidence="4" id="KW-1185">Reference proteome</keyword>
<name>A0A8J6PS65_9HYPH</name>
<feature type="transmembrane region" description="Helical" evidence="2">
    <location>
        <begin position="89"/>
        <end position="110"/>
    </location>
</feature>
<feature type="transmembrane region" description="Helical" evidence="2">
    <location>
        <begin position="264"/>
        <end position="284"/>
    </location>
</feature>
<comment type="caution">
    <text evidence="3">The sequence shown here is derived from an EMBL/GenBank/DDBJ whole genome shotgun (WGS) entry which is preliminary data.</text>
</comment>
<protein>
    <submittedName>
        <fullName evidence="3">TIGR02587 family membrane protein</fullName>
    </submittedName>
</protein>
<dbReference type="NCBIfam" id="TIGR02587">
    <property type="entry name" value="TIGR02587 family membrane protein"/>
    <property type="match status" value="1"/>
</dbReference>
<feature type="transmembrane region" description="Helical" evidence="2">
    <location>
        <begin position="30"/>
        <end position="52"/>
    </location>
</feature>
<dbReference type="InterPro" id="IPR024464">
    <property type="entry name" value="DUF2391"/>
</dbReference>
<keyword evidence="2" id="KW-0472">Membrane</keyword>
<dbReference type="AlphaFoldDB" id="A0A8J6PS65"/>
<feature type="region of interest" description="Disordered" evidence="1">
    <location>
        <begin position="1"/>
        <end position="20"/>
    </location>
</feature>
<dbReference type="Pfam" id="PF09622">
    <property type="entry name" value="DUF2391"/>
    <property type="match status" value="1"/>
</dbReference>
<evidence type="ECO:0000256" key="2">
    <source>
        <dbReference type="SAM" id="Phobius"/>
    </source>
</evidence>
<evidence type="ECO:0000256" key="1">
    <source>
        <dbReference type="SAM" id="MobiDB-lite"/>
    </source>
</evidence>
<accession>A0A8J6PS65</accession>
<feature type="transmembrane region" description="Helical" evidence="2">
    <location>
        <begin position="162"/>
        <end position="183"/>
    </location>
</feature>
<dbReference type="RefSeq" id="WP_188163453.1">
    <property type="nucleotide sequence ID" value="NZ_JACVVX010000001.1"/>
</dbReference>
<evidence type="ECO:0000313" key="4">
    <source>
        <dbReference type="Proteomes" id="UP000643405"/>
    </source>
</evidence>
<evidence type="ECO:0000313" key="3">
    <source>
        <dbReference type="EMBL" id="MBD0414074.1"/>
    </source>
</evidence>
<dbReference type="Proteomes" id="UP000643405">
    <property type="component" value="Unassembled WGS sequence"/>
</dbReference>
<reference evidence="3" key="1">
    <citation type="submission" date="2020-09" db="EMBL/GenBank/DDBJ databases">
        <title>Genome seq and assembly of Tianweitania sp.</title>
        <authorList>
            <person name="Chhetri G."/>
        </authorList>
    </citation>
    <scope>NUCLEOTIDE SEQUENCE</scope>
    <source>
        <strain evidence="3">Rool2</strain>
    </source>
</reference>
<feature type="transmembrane region" description="Helical" evidence="2">
    <location>
        <begin position="235"/>
        <end position="252"/>
    </location>
</feature>
<feature type="transmembrane region" description="Helical" evidence="2">
    <location>
        <begin position="195"/>
        <end position="215"/>
    </location>
</feature>
<dbReference type="InterPro" id="IPR013416">
    <property type="entry name" value="CHP02587_IM"/>
</dbReference>
<gene>
    <name evidence="3" type="ORF">ICI42_05355</name>
</gene>
<feature type="transmembrane region" description="Helical" evidence="2">
    <location>
        <begin position="59"/>
        <end position="77"/>
    </location>
</feature>
<organism evidence="3 4">
    <name type="scientific">Oryzicola mucosus</name>
    <dbReference type="NCBI Taxonomy" id="2767425"/>
    <lineage>
        <taxon>Bacteria</taxon>
        <taxon>Pseudomonadati</taxon>
        <taxon>Pseudomonadota</taxon>
        <taxon>Alphaproteobacteria</taxon>
        <taxon>Hyphomicrobiales</taxon>
        <taxon>Phyllobacteriaceae</taxon>
        <taxon>Oryzicola</taxon>
    </lineage>
</organism>
<keyword evidence="2" id="KW-0812">Transmembrane</keyword>
<keyword evidence="2" id="KW-1133">Transmembrane helix</keyword>
<sequence length="285" mass="30664">MQRGRDDAKPGKSSDDASSHSRVLKDFGRAAGGALIFSLPILMTMEMWALGFTIDRARLLLLVVLALPLLVILSRHIGFEETQSWRDDILDALVALGVGLVVSIAILLLFKVLGPAMSLDEVVGKIALQAIPASIGALLAKSQFAMQDDDAAPKEDTYGGEMFLMAVGALFLGFNVAPTEEMVLISYQMTEWHTLAMVLLSLLVMHGFVFAVGFAGGTEIGPDTPWWSELLRLTIPGYLIALLISVYLLWTFGRMDDASLQQMITAAVVLGFPASVGAAAARLIL</sequence>
<proteinExistence type="predicted"/>
<dbReference type="EMBL" id="JACVVX010000001">
    <property type="protein sequence ID" value="MBD0414074.1"/>
    <property type="molecule type" value="Genomic_DNA"/>
</dbReference>